<dbReference type="EMBL" id="JXXK01000023">
    <property type="protein sequence ID" value="KJF39132.1"/>
    <property type="molecule type" value="Genomic_DNA"/>
</dbReference>
<dbReference type="PANTHER" id="PTHR30461:SF23">
    <property type="entry name" value="DNA RECOMBINASE-RELATED"/>
    <property type="match status" value="1"/>
</dbReference>
<dbReference type="Pfam" id="PF00239">
    <property type="entry name" value="Resolvase"/>
    <property type="match status" value="1"/>
</dbReference>
<dbReference type="AlphaFoldDB" id="A0A0D8IWR4"/>
<dbReference type="InterPro" id="IPR006119">
    <property type="entry name" value="Resolv_N"/>
</dbReference>
<evidence type="ECO:0000313" key="3">
    <source>
        <dbReference type="Proteomes" id="UP000032483"/>
    </source>
</evidence>
<protein>
    <submittedName>
        <fullName evidence="2">Recombinase TnpX</fullName>
    </submittedName>
</protein>
<dbReference type="GO" id="GO:0000150">
    <property type="term" value="F:DNA strand exchange activity"/>
    <property type="evidence" value="ECO:0007669"/>
    <property type="project" value="InterPro"/>
</dbReference>
<dbReference type="PATRIC" id="fig|1550024.3.peg.3238"/>
<dbReference type="InterPro" id="IPR025827">
    <property type="entry name" value="Zn_ribbon_recom_dom"/>
</dbReference>
<dbReference type="InterPro" id="IPR050639">
    <property type="entry name" value="SSR_resolvase"/>
</dbReference>
<dbReference type="RefSeq" id="WP_050005991.1">
    <property type="nucleotide sequence ID" value="NZ_JXXK01000023.1"/>
</dbReference>
<dbReference type="PROSITE" id="PS51737">
    <property type="entry name" value="RECOMBINASE_DNA_BIND"/>
    <property type="match status" value="1"/>
</dbReference>
<gene>
    <name evidence="2" type="ORF">TQ39_14215</name>
</gene>
<dbReference type="GO" id="GO:0003677">
    <property type="term" value="F:DNA binding"/>
    <property type="evidence" value="ECO:0007669"/>
    <property type="project" value="InterPro"/>
</dbReference>
<sequence length="568" mass="65252">MARKSRKQIAVEEPVIEPVSSEVFSTAIYARLSVENSGKSEKVDVIANQIEICKSYIAERPCLNLIDTYVDNGRTGTVFDRPEFNRLMNDIRTGRIKCLVVRDLSRFGRDYIEAGTYLERVFPQIGLRFIAIKENYDNFDTDGSGESLIIPLQNMINTLYSKDISRKVSTALKAQMESGEFKKRNLPYGYRWDEEHSNMVFDEETAPIVRKIFQWKIEGLSLPAIADRLDAMNAPNPEFQKYQVGVRTGNATAKKIWNKSSLTTILDNPHYVGDTVLGRTLNAIYKGVKNQHIDREEWIVFPNTHEAIISREDFQKVQELRDAAARTRIEKMERTEKIRATLINLFEDKIVCADCGRKLYFHRKRVDKRKDGAWYAFYECSSSVKRGNLCTPHYTRQDKLEADVLAAIQLQVKAALNYDKLLAKLRNSEGERSIRDQQNALITSLNLKLSGISKKRTRLYEDFTEGILDEEEYAFAKKAYDEQYVDLSRRLDEAVQRKVKFAEAMSEDNKWLTLMKSVSGATMLSHELVDESVELVKVHEDGSIELVMKYGDIYALTVQSIKEVQVAM</sequence>
<dbReference type="PANTHER" id="PTHR30461">
    <property type="entry name" value="DNA-INVERTASE FROM LAMBDOID PROPHAGE"/>
    <property type="match status" value="1"/>
</dbReference>
<dbReference type="InterPro" id="IPR036162">
    <property type="entry name" value="Resolvase-like_N_sf"/>
</dbReference>
<comment type="caution">
    <text evidence="2">The sequence shown here is derived from an EMBL/GenBank/DDBJ whole genome shotgun (WGS) entry which is preliminary data.</text>
</comment>
<dbReference type="Pfam" id="PF13408">
    <property type="entry name" value="Zn_ribbon_recom"/>
    <property type="match status" value="1"/>
</dbReference>
<dbReference type="SUPFAM" id="SSF53041">
    <property type="entry name" value="Resolvase-like"/>
    <property type="match status" value="1"/>
</dbReference>
<keyword evidence="3" id="KW-1185">Reference proteome</keyword>
<organism evidence="2 3">
    <name type="scientific">Ruthenibacterium lactatiformans</name>
    <dbReference type="NCBI Taxonomy" id="1550024"/>
    <lineage>
        <taxon>Bacteria</taxon>
        <taxon>Bacillati</taxon>
        <taxon>Bacillota</taxon>
        <taxon>Clostridia</taxon>
        <taxon>Eubacteriales</taxon>
        <taxon>Oscillospiraceae</taxon>
        <taxon>Ruthenibacterium</taxon>
    </lineage>
</organism>
<dbReference type="GeneID" id="42857722"/>
<proteinExistence type="predicted"/>
<dbReference type="Gene3D" id="3.90.1750.20">
    <property type="entry name" value="Putative Large Serine Recombinase, Chain B, Domain 2"/>
    <property type="match status" value="1"/>
</dbReference>
<dbReference type="SMART" id="SM00857">
    <property type="entry name" value="Resolvase"/>
    <property type="match status" value="1"/>
</dbReference>
<feature type="domain" description="Recombinase" evidence="1">
    <location>
        <begin position="187"/>
        <end position="327"/>
    </location>
</feature>
<name>A0A0D8IWR4_9FIRM</name>
<evidence type="ECO:0000313" key="2">
    <source>
        <dbReference type="EMBL" id="KJF39132.1"/>
    </source>
</evidence>
<reference evidence="2" key="1">
    <citation type="submission" date="2015-02" db="EMBL/GenBank/DDBJ databases">
        <title>A novel member of the family Ruminococcaceae isolated from human feces.</title>
        <authorList>
            <person name="Shkoporov A.N."/>
            <person name="Chaplin A.V."/>
            <person name="Motuzova O.V."/>
            <person name="Kafarskaia L.I."/>
            <person name="Khokhlova E.V."/>
            <person name="Efimov B.A."/>
        </authorList>
    </citation>
    <scope>NUCLEOTIDE SEQUENCE [LARGE SCALE GENOMIC DNA]</scope>
    <source>
        <strain evidence="2">585-1</strain>
    </source>
</reference>
<dbReference type="Pfam" id="PF07508">
    <property type="entry name" value="Recombinase"/>
    <property type="match status" value="1"/>
</dbReference>
<evidence type="ECO:0000259" key="1">
    <source>
        <dbReference type="PROSITE" id="PS51737"/>
    </source>
</evidence>
<accession>A0A0D8IWR4</accession>
<dbReference type="Gene3D" id="3.40.50.1390">
    <property type="entry name" value="Resolvase, N-terminal catalytic domain"/>
    <property type="match status" value="1"/>
</dbReference>
<dbReference type="InterPro" id="IPR011109">
    <property type="entry name" value="DNA_bind_recombinase_dom"/>
</dbReference>
<dbReference type="Proteomes" id="UP000032483">
    <property type="component" value="Unassembled WGS sequence"/>
</dbReference>
<dbReference type="InterPro" id="IPR038109">
    <property type="entry name" value="DNA_bind_recomb_sf"/>
</dbReference>